<reference evidence="1 2" key="1">
    <citation type="submission" date="2021-06" db="EMBL/GenBank/DDBJ databases">
        <title>Caerostris extrusa draft genome.</title>
        <authorList>
            <person name="Kono N."/>
            <person name="Arakawa K."/>
        </authorList>
    </citation>
    <scope>NUCLEOTIDE SEQUENCE [LARGE SCALE GENOMIC DNA]</scope>
</reference>
<keyword evidence="2" id="KW-1185">Reference proteome</keyword>
<comment type="caution">
    <text evidence="1">The sequence shown here is derived from an EMBL/GenBank/DDBJ whole genome shotgun (WGS) entry which is preliminary data.</text>
</comment>
<dbReference type="Proteomes" id="UP001054945">
    <property type="component" value="Unassembled WGS sequence"/>
</dbReference>
<dbReference type="EMBL" id="BPLR01005506">
    <property type="protein sequence ID" value="GIY02818.1"/>
    <property type="molecule type" value="Genomic_DNA"/>
</dbReference>
<name>A0AAV4PZH9_CAEEX</name>
<proteinExistence type="predicted"/>
<accession>A0AAV4PZH9</accession>
<evidence type="ECO:0000313" key="2">
    <source>
        <dbReference type="Proteomes" id="UP001054945"/>
    </source>
</evidence>
<organism evidence="1 2">
    <name type="scientific">Caerostris extrusa</name>
    <name type="common">Bark spider</name>
    <name type="synonym">Caerostris bankana</name>
    <dbReference type="NCBI Taxonomy" id="172846"/>
    <lineage>
        <taxon>Eukaryota</taxon>
        <taxon>Metazoa</taxon>
        <taxon>Ecdysozoa</taxon>
        <taxon>Arthropoda</taxon>
        <taxon>Chelicerata</taxon>
        <taxon>Arachnida</taxon>
        <taxon>Araneae</taxon>
        <taxon>Araneomorphae</taxon>
        <taxon>Entelegynae</taxon>
        <taxon>Araneoidea</taxon>
        <taxon>Araneidae</taxon>
        <taxon>Caerostris</taxon>
    </lineage>
</organism>
<gene>
    <name evidence="1" type="ORF">CEXT_134871</name>
</gene>
<sequence>MQDKSLRYGVSASQQELFRKEHFLSSYSVPDLRQERSDILSDWRKALKSSLEYSNKTEILLLSALRSCEKEAYGQKSSNKSSNSLAR</sequence>
<dbReference type="AlphaFoldDB" id="A0AAV4PZH9"/>
<protein>
    <submittedName>
        <fullName evidence="1">Uncharacterized protein</fullName>
    </submittedName>
</protein>
<evidence type="ECO:0000313" key="1">
    <source>
        <dbReference type="EMBL" id="GIY02818.1"/>
    </source>
</evidence>